<proteinExistence type="predicted"/>
<dbReference type="PANTHER" id="PTHR45808:SF2">
    <property type="entry name" value="RHO GTPASE-ACTIVATING PROTEIN 68F"/>
    <property type="match status" value="1"/>
</dbReference>
<gene>
    <name evidence="4" type="ORF">EIN_328880</name>
</gene>
<evidence type="ECO:0000313" key="5">
    <source>
        <dbReference type="Proteomes" id="UP000014680"/>
    </source>
</evidence>
<feature type="compositionally biased region" description="Polar residues" evidence="2">
    <location>
        <begin position="591"/>
        <end position="611"/>
    </location>
</feature>
<feature type="compositionally biased region" description="Polar residues" evidence="2">
    <location>
        <begin position="546"/>
        <end position="557"/>
    </location>
</feature>
<keyword evidence="5" id="KW-1185">Reference proteome</keyword>
<dbReference type="InterPro" id="IPR000198">
    <property type="entry name" value="RhoGAP_dom"/>
</dbReference>
<evidence type="ECO:0000259" key="3">
    <source>
        <dbReference type="PROSITE" id="PS50238"/>
    </source>
</evidence>
<accession>A0A0A1U3M3</accession>
<dbReference type="InterPro" id="IPR008936">
    <property type="entry name" value="Rho_GTPase_activation_prot"/>
</dbReference>
<dbReference type="PANTHER" id="PTHR45808">
    <property type="entry name" value="RHO GTPASE-ACTIVATING PROTEIN 68F"/>
    <property type="match status" value="1"/>
</dbReference>
<sequence>MCNTQIDYLQWVNSIPLFSNFTGVFGYPLQSITTKKKCGWRFPLPIYRSIQFLKQKDRFVTEGIFRVSPVFEWLKRVKEQLDSGQDILDNEFGPEEDSVHVAAGIIKAFIREISDGLVPSCFYQNCVEAGGEENIEKRIKKVSKIVDALPETNKNMLWYLCDFLVEILKHKDITQMDTVNLAVCFAPSVIYSNEVDPKFEMDNSKKTRTVFETFLNHYDQLFKDIKAQNIKLGMYPPLYPAVCPTGAVSDKVMAEEVAKASKERMTISMAKRKIEPKRDEFRPRSVLIGKVPPLSGKIDLNFGKEEVKESNENGLQNYTQSTNEWTFMQPLHYNKSSGFLEKSSDKNYEKKNDKVIEKKTETKVEKSSNSINVMENEDKTKLRQLEENFKTLLCFVEQQNAVMKKMGERITQLQKKCSIEEEELIVPNIPFCFENISPRSITGNSTPKEKCNGFLGIRKGRPLTVNDFNKVKEENKSPREVKDMSKEFTKEPPKELLKEYLKETKETEESPELKEQKSPETPQAVHESSFEGNLTTPIPIEHQRDSSPLNRSPNEASSPLKPILFTQKNKKRPTSTVEPSALEQTKKRESPTTSIFKSGTNNSPTTNSPRQNMFRGRGGFYPRQQQMAQQHIE</sequence>
<dbReference type="Gene3D" id="1.10.555.10">
    <property type="entry name" value="Rho GTPase activation protein"/>
    <property type="match status" value="1"/>
</dbReference>
<dbReference type="VEuPathDB" id="AmoebaDB:EIN_328880"/>
<dbReference type="GeneID" id="14885065"/>
<name>A0A0A1U3M3_ENTIV</name>
<feature type="domain" description="Rho-GAP" evidence="3">
    <location>
        <begin position="27"/>
        <end position="222"/>
    </location>
</feature>
<reference evidence="4 5" key="1">
    <citation type="submission" date="2012-10" db="EMBL/GenBank/DDBJ databases">
        <authorList>
            <person name="Zafar N."/>
            <person name="Inman J."/>
            <person name="Hall N."/>
            <person name="Lorenzi H."/>
            <person name="Caler E."/>
        </authorList>
    </citation>
    <scope>NUCLEOTIDE SEQUENCE [LARGE SCALE GENOMIC DNA]</scope>
    <source>
        <strain evidence="4 5">IP1</strain>
    </source>
</reference>
<dbReference type="CDD" id="cd00159">
    <property type="entry name" value="RhoGAP"/>
    <property type="match status" value="1"/>
</dbReference>
<dbReference type="SMART" id="SM00324">
    <property type="entry name" value="RhoGAP"/>
    <property type="match status" value="1"/>
</dbReference>
<organism evidence="4 5">
    <name type="scientific">Entamoeba invadens IP1</name>
    <dbReference type="NCBI Taxonomy" id="370355"/>
    <lineage>
        <taxon>Eukaryota</taxon>
        <taxon>Amoebozoa</taxon>
        <taxon>Evosea</taxon>
        <taxon>Archamoebae</taxon>
        <taxon>Mastigamoebida</taxon>
        <taxon>Entamoebidae</taxon>
        <taxon>Entamoeba</taxon>
    </lineage>
</organism>
<dbReference type="KEGG" id="eiv:EIN_328880"/>
<keyword evidence="1" id="KW-0175">Coiled coil</keyword>
<feature type="coiled-coil region" evidence="1">
    <location>
        <begin position="396"/>
        <end position="423"/>
    </location>
</feature>
<evidence type="ECO:0000256" key="2">
    <source>
        <dbReference type="SAM" id="MobiDB-lite"/>
    </source>
</evidence>
<dbReference type="PROSITE" id="PS50238">
    <property type="entry name" value="RHOGAP"/>
    <property type="match status" value="1"/>
</dbReference>
<dbReference type="RefSeq" id="XP_004185527.1">
    <property type="nucleotide sequence ID" value="XM_004185479.1"/>
</dbReference>
<dbReference type="AlphaFoldDB" id="A0A0A1U3M3"/>
<dbReference type="Proteomes" id="UP000014680">
    <property type="component" value="Unassembled WGS sequence"/>
</dbReference>
<feature type="region of interest" description="Disordered" evidence="2">
    <location>
        <begin position="471"/>
        <end position="633"/>
    </location>
</feature>
<feature type="compositionally biased region" description="Basic and acidic residues" evidence="2">
    <location>
        <begin position="471"/>
        <end position="518"/>
    </location>
</feature>
<evidence type="ECO:0000256" key="1">
    <source>
        <dbReference type="SAM" id="Coils"/>
    </source>
</evidence>
<dbReference type="GO" id="GO:0005737">
    <property type="term" value="C:cytoplasm"/>
    <property type="evidence" value="ECO:0007669"/>
    <property type="project" value="TreeGrafter"/>
</dbReference>
<dbReference type="EMBL" id="KB207015">
    <property type="protein sequence ID" value="ELP86181.1"/>
    <property type="molecule type" value="Genomic_DNA"/>
</dbReference>
<dbReference type="OrthoDB" id="437889at2759"/>
<dbReference type="SUPFAM" id="SSF48350">
    <property type="entry name" value="GTPase activation domain, GAP"/>
    <property type="match status" value="1"/>
</dbReference>
<evidence type="ECO:0000313" key="4">
    <source>
        <dbReference type="EMBL" id="ELP86181.1"/>
    </source>
</evidence>
<feature type="compositionally biased region" description="Polar residues" evidence="2">
    <location>
        <begin position="623"/>
        <end position="633"/>
    </location>
</feature>
<protein>
    <recommendedName>
        <fullName evidence="3">Rho-GAP domain-containing protein</fullName>
    </recommendedName>
</protein>
<dbReference type="GO" id="GO:0005096">
    <property type="term" value="F:GTPase activator activity"/>
    <property type="evidence" value="ECO:0007669"/>
    <property type="project" value="TreeGrafter"/>
</dbReference>
<dbReference type="GO" id="GO:0007264">
    <property type="term" value="P:small GTPase-mediated signal transduction"/>
    <property type="evidence" value="ECO:0007669"/>
    <property type="project" value="TreeGrafter"/>
</dbReference>
<dbReference type="Pfam" id="PF00620">
    <property type="entry name" value="RhoGAP"/>
    <property type="match status" value="1"/>
</dbReference>